<protein>
    <recommendedName>
        <fullName evidence="9">Ectopic P granules protein 5 homolog</fullName>
    </recommendedName>
</protein>
<feature type="region of interest" description="Disordered" evidence="3">
    <location>
        <begin position="53"/>
        <end position="102"/>
    </location>
</feature>
<evidence type="ECO:0000259" key="5">
    <source>
        <dbReference type="Pfam" id="PF26573"/>
    </source>
</evidence>
<dbReference type="InterPro" id="IPR059030">
    <property type="entry name" value="TPR_Epg5_mid"/>
</dbReference>
<dbReference type="Pfam" id="PF26103">
    <property type="entry name" value="TPR_Epg5"/>
    <property type="match status" value="1"/>
</dbReference>
<proteinExistence type="inferred from homology"/>
<dbReference type="EMBL" id="KB306857">
    <property type="protein sequence ID" value="ELT99412.1"/>
    <property type="molecule type" value="Genomic_DNA"/>
</dbReference>
<dbReference type="EMBL" id="AMQN01010039">
    <property type="status" value="NOT_ANNOTATED_CDS"/>
    <property type="molecule type" value="Genomic_DNA"/>
</dbReference>
<feature type="domain" description="Epg5-like central TPR repeats" evidence="4">
    <location>
        <begin position="1629"/>
        <end position="1763"/>
    </location>
</feature>
<keyword evidence="2" id="KW-0072">Autophagy</keyword>
<sequence>MAEAVKIKTKNRTAKTSAAEAAAAENCVTDEDILKAVAELPEIKAEVEAVCDQDSVANDQTEKVTETKTANEDAVTDCDGVEGETHEEEEEEEEGKGELNPEAVSSELSMVTASEGSPVGTSETITGDIMEDKNVLEDHPETCVDESSAICQSTSQTGTEEHEVFHDHAEASCPEAEAEQSDLVATAPQSSLCGIVEKEQDERQDISILAAEQSAEIDDNLIKKSGGLYPDLDSLAMACSSAKQEDEPFTIEQLRSLYCNHQLEHQEEFVDIFLVEMNRERDEFYEILQSYLRARNNLCSAEHDIRVLVKECNRQEELVWQTTTEAMVLQGQCQDKAKVTADHSYEVVTYSEEANKELSESLKRIRCHIHDELSLAAYEAQLSRLKVESYLYELFLDNPSLRNFPRNAPVIAHLAHQLNRRVSQQVSALKHCISVLFAFQRKPAKDPVFVSDTQKWLSILVGTLLRTATLEDHIFILQHLLRCPPGVCKWGTSLLQVLPPAEGNSMSSWGSPLLDHTLTVLASLMKPVRKREDVLYQLKVTLTPPPDKIPENPWILVDSEGEEDEDPHNSWWLLLENDVVAFLQQIPLQEVFAHVLFITHTDEGRLLYNIERTSEAGFLKLIAFASYFLDILGEGLQTYSQVRYRQLNKRIGRMISHTVHYIADHWENFHQVYAEALADSSVLKRLHIEIDALFHRAVMHILSAQRLGSWQFLTDLPYWCISLDMMWRLLWLMHQGHHLTSGDPSQGQTSKDNKASDYCRKLLEDVDTQHWFETKLTRMPISEVTFLLTTFANMARSRPLQDLHFIESVTCEIFEVSIYLFKELPVHLWTPREGDLAIIREWLLDQPQSSPHNQLGRLVLEKLNWSYKHKTQELFLDLALHTEVAVLIVETYMQHLAGKAISGIFTEGLGKASSPASEDLQLASWAWHLALRLCLHSSKRPMCPLPIADVQGNPKLQPIQQGFKEHYALAVYIALVMGKQSHNAGDFCAEGVRMLALLADKFHYVAVVRALSHLTPLFFTNVDILTSNKEFMQILHNLLSADANRKSYFSWEFPGPITRLCCQMIIGELSVGLQLLPPCDVSVALLAWLSLLVNLPNWNKDKNVLYLIDKAMQPSEREAGVFASLASWLTPSPTSPTLIDSPSCPEFPWFAYAALNAETLLEDESGLWSHLQRNLAQSSTTTIDVALKRAASTLKLEGMGNQAFRLCVYRWAQQALETPEKHPLLPLLWQRFFLLYLGRQTCEEQGMPQRGSVGERFFDSVSYNSLMKRMKKRLSDTASHFHRLASSTDDELQDSRPSQYDSRPSAAGDSGNAHLHILVKYFQTLSFWLDEPRLHDETLYLPALPSQYESDRLLTVFNKDMTPWREFVDMRAITRELDELREEWRAHSSHDLQAEHWNDAHLEDGSLNATERILKRIQEQEPRVPPPTFEDIQAPLTFLDDSILCHQQNLLHTLRSDFYSLVDFSKLYCMRVSRHVGLDMSAVEYYPDLFKNEMTEATIHAHCKSSFNPLHKCKGPAIISVRYEAKARNNIISRKLDENRVEYKQLMIEAQLPPPQNLCAAAVHVENTIKRLIGLLDSALQTQNVVREVGTALFYQIAGYVTEDTKYYPPTQQFFAACIEVLGQNFIHNNPTQSQPLLAAVLQMPALVSLLAPNFSPNASPELFTTMYQDMLRVPQNQGPEVAFTLLTKFDVNQWLSVSQPEFSERSHFVATLSEALYMCGSEPNEALSMVFQIYRLHLQQTLQYRFPDHFGEILKLLVKDQRTLSLIAINVTLFTVLDNRLQSSTRVSPLAFTMLG</sequence>
<dbReference type="GO" id="GO:0097352">
    <property type="term" value="P:autophagosome maturation"/>
    <property type="evidence" value="ECO:0007669"/>
    <property type="project" value="TreeGrafter"/>
</dbReference>
<keyword evidence="8" id="KW-1185">Reference proteome</keyword>
<dbReference type="PANTHER" id="PTHR31139">
    <property type="entry name" value="ECTOPIC P GRANULES PROTEIN 5 HOMOLOG"/>
    <property type="match status" value="1"/>
</dbReference>
<dbReference type="OMA" id="LYCYEAE"/>
<evidence type="ECO:0000256" key="3">
    <source>
        <dbReference type="SAM" id="MobiDB-lite"/>
    </source>
</evidence>
<name>R7U0N3_CAPTE</name>
<organism evidence="6">
    <name type="scientific">Capitella teleta</name>
    <name type="common">Polychaete worm</name>
    <dbReference type="NCBI Taxonomy" id="283909"/>
    <lineage>
        <taxon>Eukaryota</taxon>
        <taxon>Metazoa</taxon>
        <taxon>Spiralia</taxon>
        <taxon>Lophotrochozoa</taxon>
        <taxon>Annelida</taxon>
        <taxon>Polychaeta</taxon>
        <taxon>Sedentaria</taxon>
        <taxon>Scolecida</taxon>
        <taxon>Capitellidae</taxon>
        <taxon>Capitella</taxon>
    </lineage>
</organism>
<gene>
    <name evidence="6" type="ORF">CAPTEDRAFT_188527</name>
</gene>
<feature type="domain" description="Epg5-like TPR" evidence="5">
    <location>
        <begin position="1162"/>
        <end position="1369"/>
    </location>
</feature>
<evidence type="ECO:0008006" key="9">
    <source>
        <dbReference type="Google" id="ProtNLM"/>
    </source>
</evidence>
<dbReference type="Pfam" id="PF26573">
    <property type="entry name" value="TPR_Epg5_2"/>
    <property type="match status" value="1"/>
</dbReference>
<dbReference type="GO" id="GO:0005737">
    <property type="term" value="C:cytoplasm"/>
    <property type="evidence" value="ECO:0007669"/>
    <property type="project" value="TreeGrafter"/>
</dbReference>
<dbReference type="STRING" id="283909.R7U0N3"/>
<dbReference type="EnsemblMetazoa" id="CapteT188527">
    <property type="protein sequence ID" value="CapteP188527"/>
    <property type="gene ID" value="CapteG188527"/>
</dbReference>
<dbReference type="OrthoDB" id="75419at2759"/>
<dbReference type="Proteomes" id="UP000014760">
    <property type="component" value="Unassembled WGS sequence"/>
</dbReference>
<reference evidence="6 8" key="2">
    <citation type="journal article" date="2013" name="Nature">
        <title>Insights into bilaterian evolution from three spiralian genomes.</title>
        <authorList>
            <person name="Simakov O."/>
            <person name="Marletaz F."/>
            <person name="Cho S.J."/>
            <person name="Edsinger-Gonzales E."/>
            <person name="Havlak P."/>
            <person name="Hellsten U."/>
            <person name="Kuo D.H."/>
            <person name="Larsson T."/>
            <person name="Lv J."/>
            <person name="Arendt D."/>
            <person name="Savage R."/>
            <person name="Osoegawa K."/>
            <person name="de Jong P."/>
            <person name="Grimwood J."/>
            <person name="Chapman J.A."/>
            <person name="Shapiro H."/>
            <person name="Aerts A."/>
            <person name="Otillar R.P."/>
            <person name="Terry A.Y."/>
            <person name="Boore J.L."/>
            <person name="Grigoriev I.V."/>
            <person name="Lindberg D.R."/>
            <person name="Seaver E.C."/>
            <person name="Weisblat D.A."/>
            <person name="Putnam N.H."/>
            <person name="Rokhsar D.S."/>
        </authorList>
    </citation>
    <scope>NUCLEOTIDE SEQUENCE</scope>
    <source>
        <strain evidence="6 8">I ESC-2004</strain>
    </source>
</reference>
<evidence type="ECO:0000259" key="4">
    <source>
        <dbReference type="Pfam" id="PF26103"/>
    </source>
</evidence>
<dbReference type="FunCoup" id="R7U0N3">
    <property type="interactions" value="1761"/>
</dbReference>
<accession>R7U0N3</accession>
<dbReference type="HOGENOM" id="CLU_000773_0_0_1"/>
<dbReference type="PANTHER" id="PTHR31139:SF4">
    <property type="entry name" value="ECTOPIC P GRANULES PROTEIN 5 HOMOLOG"/>
    <property type="match status" value="1"/>
</dbReference>
<feature type="region of interest" description="Disordered" evidence="3">
    <location>
        <begin position="1285"/>
        <end position="1309"/>
    </location>
</feature>
<feature type="region of interest" description="Disordered" evidence="3">
    <location>
        <begin position="1"/>
        <end position="24"/>
    </location>
</feature>
<dbReference type="InterPro" id="IPR051436">
    <property type="entry name" value="Autophagy-related_EPG5"/>
</dbReference>
<evidence type="ECO:0000256" key="1">
    <source>
        <dbReference type="ARBA" id="ARBA00010948"/>
    </source>
</evidence>
<feature type="compositionally biased region" description="Acidic residues" evidence="3">
    <location>
        <begin position="74"/>
        <end position="95"/>
    </location>
</feature>
<reference evidence="7" key="3">
    <citation type="submission" date="2015-06" db="UniProtKB">
        <authorList>
            <consortium name="EnsemblMetazoa"/>
        </authorList>
    </citation>
    <scope>IDENTIFICATION</scope>
</reference>
<evidence type="ECO:0000313" key="8">
    <source>
        <dbReference type="Proteomes" id="UP000014760"/>
    </source>
</evidence>
<evidence type="ECO:0000313" key="6">
    <source>
        <dbReference type="EMBL" id="ELT99412.1"/>
    </source>
</evidence>
<evidence type="ECO:0000313" key="7">
    <source>
        <dbReference type="EnsemblMetazoa" id="CapteP188527"/>
    </source>
</evidence>
<comment type="similarity">
    <text evidence="1">Belongs to the EPG5 family.</text>
</comment>
<dbReference type="InterPro" id="IPR058750">
    <property type="entry name" value="TPR_Epg5"/>
</dbReference>
<evidence type="ECO:0000256" key="2">
    <source>
        <dbReference type="ARBA" id="ARBA00023006"/>
    </source>
</evidence>
<feature type="compositionally biased region" description="Basic and acidic residues" evidence="3">
    <location>
        <begin position="60"/>
        <end position="71"/>
    </location>
</feature>
<reference evidence="8" key="1">
    <citation type="submission" date="2012-12" db="EMBL/GenBank/DDBJ databases">
        <authorList>
            <person name="Hellsten U."/>
            <person name="Grimwood J."/>
            <person name="Chapman J.A."/>
            <person name="Shapiro H."/>
            <person name="Aerts A."/>
            <person name="Otillar R.P."/>
            <person name="Terry A.Y."/>
            <person name="Boore J.L."/>
            <person name="Simakov O."/>
            <person name="Marletaz F."/>
            <person name="Cho S.-J."/>
            <person name="Edsinger-Gonzales E."/>
            <person name="Havlak P."/>
            <person name="Kuo D.-H."/>
            <person name="Larsson T."/>
            <person name="Lv J."/>
            <person name="Arendt D."/>
            <person name="Savage R."/>
            <person name="Osoegawa K."/>
            <person name="de Jong P."/>
            <person name="Lindberg D.R."/>
            <person name="Seaver E.C."/>
            <person name="Weisblat D.A."/>
            <person name="Putnam N.H."/>
            <person name="Grigoriev I.V."/>
            <person name="Rokhsar D.S."/>
        </authorList>
    </citation>
    <scope>NUCLEOTIDE SEQUENCE</scope>
    <source>
        <strain evidence="8">I ESC-2004</strain>
    </source>
</reference>